<accession>A0AAN1QNB4</accession>
<protein>
    <submittedName>
        <fullName evidence="1">Uncharacterized protein</fullName>
    </submittedName>
</protein>
<reference evidence="1 2" key="1">
    <citation type="journal article" date="2018" name="Sci. Rep.">
        <title>Genome Features and Biochemical Characteristics of a Robust, Fast Growing and Naturally Transformable Cyanobacterium Synechococcus elongatus PCC 11801 Isolated from India.</title>
        <authorList>
            <person name="Jaiswal D."/>
            <person name="Sengupta A."/>
            <person name="Sohoni S."/>
            <person name="Sengupta S."/>
            <person name="Phadnavis A.G."/>
            <person name="Pakrasi H.B."/>
            <person name="Wangikar P.P."/>
        </authorList>
    </citation>
    <scope>NUCLEOTIDE SEQUENCE [LARGE SCALE GENOMIC DNA]</scope>
    <source>
        <strain evidence="1 2">PCC 11801</strain>
    </source>
</reference>
<dbReference type="AlphaFoldDB" id="A0AAN1QNB4"/>
<name>A0AAN1QNB4_SYNEL</name>
<proteinExistence type="predicted"/>
<gene>
    <name evidence="1" type="ORF">DOP62_07230</name>
</gene>
<evidence type="ECO:0000313" key="2">
    <source>
        <dbReference type="Proteomes" id="UP000267249"/>
    </source>
</evidence>
<organism evidence="1 2">
    <name type="scientific">Synechococcus elongatus PCC 11801</name>
    <dbReference type="NCBI Taxonomy" id="2219813"/>
    <lineage>
        <taxon>Bacteria</taxon>
        <taxon>Bacillati</taxon>
        <taxon>Cyanobacteriota</taxon>
        <taxon>Cyanophyceae</taxon>
        <taxon>Synechococcales</taxon>
        <taxon>Synechococcaceae</taxon>
        <taxon>Synechococcus</taxon>
    </lineage>
</organism>
<dbReference type="Proteomes" id="UP000267249">
    <property type="component" value="Chromosome"/>
</dbReference>
<dbReference type="EMBL" id="CP030139">
    <property type="protein sequence ID" value="AZB72536.1"/>
    <property type="molecule type" value="Genomic_DNA"/>
</dbReference>
<evidence type="ECO:0000313" key="1">
    <source>
        <dbReference type="EMBL" id="AZB72536.1"/>
    </source>
</evidence>
<sequence length="66" mass="7509">MQNKSVHQGDCVRLQDSAAHLYQVISVQEEGGICWVRQWPLQPKRNPVFPVTLSHIRQVESCLLPG</sequence>